<name>A0ABN8STH0_9CNID</name>
<reference evidence="8 9" key="1">
    <citation type="submission" date="2022-05" db="EMBL/GenBank/DDBJ databases">
        <authorList>
            <consortium name="Genoscope - CEA"/>
            <person name="William W."/>
        </authorList>
    </citation>
    <scope>NUCLEOTIDE SEQUENCE [LARGE SCALE GENOMIC DNA]</scope>
</reference>
<dbReference type="Pfam" id="PF07645">
    <property type="entry name" value="EGF_CA"/>
    <property type="match status" value="1"/>
</dbReference>
<feature type="domain" description="F5/8 type C" evidence="6">
    <location>
        <begin position="9"/>
        <end position="158"/>
    </location>
</feature>
<keyword evidence="2" id="KW-0732">Signal</keyword>
<dbReference type="SMART" id="SM00231">
    <property type="entry name" value="FA58C"/>
    <property type="match status" value="5"/>
</dbReference>
<evidence type="ECO:0000256" key="2">
    <source>
        <dbReference type="ARBA" id="ARBA00022729"/>
    </source>
</evidence>
<dbReference type="PROSITE" id="PS01187">
    <property type="entry name" value="EGF_CA"/>
    <property type="match status" value="1"/>
</dbReference>
<comment type="caution">
    <text evidence="8">The sequence shown here is derived from an EMBL/GenBank/DDBJ whole genome shotgun (WGS) entry which is preliminary data.</text>
</comment>
<dbReference type="CDD" id="cd00054">
    <property type="entry name" value="EGF_CA"/>
    <property type="match status" value="2"/>
</dbReference>
<dbReference type="InterPro" id="IPR001881">
    <property type="entry name" value="EGF-like_Ca-bd_dom"/>
</dbReference>
<keyword evidence="4" id="KW-1015">Disulfide bond</keyword>
<keyword evidence="3" id="KW-0677">Repeat</keyword>
<dbReference type="EMBL" id="CALNXI010004005">
    <property type="protein sequence ID" value="CAH3194860.1"/>
    <property type="molecule type" value="Genomic_DNA"/>
</dbReference>
<evidence type="ECO:0000259" key="6">
    <source>
        <dbReference type="PROSITE" id="PS50022"/>
    </source>
</evidence>
<dbReference type="CDD" id="cd00057">
    <property type="entry name" value="FA58C"/>
    <property type="match status" value="4"/>
</dbReference>
<dbReference type="InterPro" id="IPR049883">
    <property type="entry name" value="NOTCH1_EGF-like"/>
</dbReference>
<sequence length="860" mass="96540">MQYFPTDDCFFNSVGVSSTQFIPDDQISASSYKDSNYLSTYGRLYDVRGLGWCAGTATGTDDWLQVDAGEILVLCAVSTQGDVTGNNWVQEFKLSYSMEGSFWNSYTDSHGMELKFQRQGANHSLYRHMLPVPVPARYVRFHPTQQYNWNCMRVEMYSTCPSALGMEDGTISDGQISASSEIDLNHAATQARLQLQQTGIKQGSWVAGTVDTNQWLQIDLANYQTTVRRVATQGRNGGSQWVTSYNLQYSDNGVNFTYYGDQGQGHIKDFTANTDADKVVKHDLSPPIKARFIRFRPTTWTDQIAMRVELFGCKDCVDSLGMESGAITDGQITASSSYGSYHSPSQGRLRLEPNGDFIGAWEPYYHDIGQWLQIDLRSYYVKITRIATQGRYSYHMHWVTVYNLQYSVDCVDSFMYYVEDGQGDFLGNTDRQTVVSHNLSPPIRARCIRFRPKTWHNYIAMRVELYGCKECHDGLGIENGEIKDAHITASSEWNSVLAATFARLHIKATSAHGGGWKPLTLNKDQWLQVDLGNQKINVTGVATQGRNDIDFWVTTYNLQFSDNGENFTYYIEQSGQGVDSSPKVKFYEMNIVLISHFSYKMLGCVNCHDGLGIENGEIKDAHITASSEWNSVLAATFARLHIKATSAHGGGWKPLTLNKDQWLQVDLGNQKINVTGVATQGRNDIDFWVTTYNLQFSDNGENFTYYIEQSGQGVDSSPKVFTGNKDRDTVVLNEIFPPITARFIRFRPLTWNGDIGLRMELYGCKDNLDECSTNTYDCPSEASCDNTVGSFICRCKQGFTGDGRHCEDVDECLTGTHNCHGRATCTNTYGSYNCTCHGGFTGNGFSCWGESFPLRINPFL</sequence>
<feature type="domain" description="F5/8 type C" evidence="6">
    <location>
        <begin position="316"/>
        <end position="468"/>
    </location>
</feature>
<dbReference type="SUPFAM" id="SSF57196">
    <property type="entry name" value="EGF/Laminin"/>
    <property type="match status" value="2"/>
</dbReference>
<evidence type="ECO:0000256" key="5">
    <source>
        <dbReference type="PROSITE-ProRule" id="PRU00076"/>
    </source>
</evidence>
<dbReference type="SMART" id="SM00179">
    <property type="entry name" value="EGF_CA"/>
    <property type="match status" value="2"/>
</dbReference>
<dbReference type="InterPro" id="IPR018097">
    <property type="entry name" value="EGF_Ca-bd_CS"/>
</dbReference>
<feature type="domain" description="EGF-like" evidence="7">
    <location>
        <begin position="808"/>
        <end position="846"/>
    </location>
</feature>
<organism evidence="8 9">
    <name type="scientific">Porites evermanni</name>
    <dbReference type="NCBI Taxonomy" id="104178"/>
    <lineage>
        <taxon>Eukaryota</taxon>
        <taxon>Metazoa</taxon>
        <taxon>Cnidaria</taxon>
        <taxon>Anthozoa</taxon>
        <taxon>Hexacorallia</taxon>
        <taxon>Scleractinia</taxon>
        <taxon>Fungiina</taxon>
        <taxon>Poritidae</taxon>
        <taxon>Porites</taxon>
    </lineage>
</organism>
<dbReference type="PANTHER" id="PTHR24543">
    <property type="entry name" value="MULTICOPPER OXIDASE-RELATED"/>
    <property type="match status" value="1"/>
</dbReference>
<dbReference type="InterPro" id="IPR000742">
    <property type="entry name" value="EGF"/>
</dbReference>
<evidence type="ECO:0000256" key="4">
    <source>
        <dbReference type="ARBA" id="ARBA00023157"/>
    </source>
</evidence>
<evidence type="ECO:0000313" key="9">
    <source>
        <dbReference type="Proteomes" id="UP001159427"/>
    </source>
</evidence>
<dbReference type="SUPFAM" id="SSF49785">
    <property type="entry name" value="Galactose-binding domain-like"/>
    <property type="match status" value="5"/>
</dbReference>
<dbReference type="Proteomes" id="UP001159427">
    <property type="component" value="Unassembled WGS sequence"/>
</dbReference>
<dbReference type="InterPro" id="IPR000152">
    <property type="entry name" value="EGF-type_Asp/Asn_hydroxyl_site"/>
</dbReference>
<feature type="domain" description="EGF-like" evidence="7">
    <location>
        <begin position="767"/>
        <end position="807"/>
    </location>
</feature>
<dbReference type="PROSITE" id="PS01285">
    <property type="entry name" value="FA58C_1"/>
    <property type="match status" value="1"/>
</dbReference>
<dbReference type="Gene3D" id="2.10.25.10">
    <property type="entry name" value="Laminin"/>
    <property type="match status" value="2"/>
</dbReference>
<gene>
    <name evidence="8" type="ORF">PEVE_00028868</name>
</gene>
<dbReference type="PROSITE" id="PS00010">
    <property type="entry name" value="ASX_HYDROXYL"/>
    <property type="match status" value="2"/>
</dbReference>
<proteinExistence type="predicted"/>
<evidence type="ECO:0000256" key="3">
    <source>
        <dbReference type="ARBA" id="ARBA00022737"/>
    </source>
</evidence>
<comment type="caution">
    <text evidence="5">Lacks conserved residue(s) required for the propagation of feature annotation.</text>
</comment>
<dbReference type="InterPro" id="IPR024731">
    <property type="entry name" value="NELL2-like_EGF"/>
</dbReference>
<accession>A0ABN8STH0</accession>
<dbReference type="PROSITE" id="PS01186">
    <property type="entry name" value="EGF_2"/>
    <property type="match status" value="1"/>
</dbReference>
<feature type="domain" description="F5/8 type C" evidence="6">
    <location>
        <begin position="159"/>
        <end position="313"/>
    </location>
</feature>
<dbReference type="PROSITE" id="PS50022">
    <property type="entry name" value="FA58C_3"/>
    <property type="match status" value="5"/>
</dbReference>
<dbReference type="Pfam" id="PF00754">
    <property type="entry name" value="F5_F8_type_C"/>
    <property type="match status" value="5"/>
</dbReference>
<dbReference type="Pfam" id="PF12947">
    <property type="entry name" value="EGF_3"/>
    <property type="match status" value="1"/>
</dbReference>
<dbReference type="SMART" id="SM00181">
    <property type="entry name" value="EGF"/>
    <property type="match status" value="2"/>
</dbReference>
<dbReference type="PROSITE" id="PS50026">
    <property type="entry name" value="EGF_3"/>
    <property type="match status" value="2"/>
</dbReference>
<evidence type="ECO:0000313" key="8">
    <source>
        <dbReference type="EMBL" id="CAH3194860.1"/>
    </source>
</evidence>
<feature type="domain" description="F5/8 type C" evidence="6">
    <location>
        <begin position="604"/>
        <end position="764"/>
    </location>
</feature>
<evidence type="ECO:0008006" key="10">
    <source>
        <dbReference type="Google" id="ProtNLM"/>
    </source>
</evidence>
<dbReference type="InterPro" id="IPR008979">
    <property type="entry name" value="Galactose-bd-like_sf"/>
</dbReference>
<dbReference type="PROSITE" id="PS01286">
    <property type="entry name" value="FA58C_2"/>
    <property type="match status" value="3"/>
</dbReference>
<evidence type="ECO:0000259" key="7">
    <source>
        <dbReference type="PROSITE" id="PS50026"/>
    </source>
</evidence>
<keyword evidence="9" id="KW-1185">Reference proteome</keyword>
<protein>
    <recommendedName>
        <fullName evidence="10">EGF-like repeat and discoidin I-like domain-containing protein 3</fullName>
    </recommendedName>
</protein>
<feature type="domain" description="F5/8 type C" evidence="6">
    <location>
        <begin position="471"/>
        <end position="570"/>
    </location>
</feature>
<evidence type="ECO:0000256" key="1">
    <source>
        <dbReference type="ARBA" id="ARBA00022536"/>
    </source>
</evidence>
<keyword evidence="1 5" id="KW-0245">EGF-like domain</keyword>
<dbReference type="InterPro" id="IPR000421">
    <property type="entry name" value="FA58C"/>
</dbReference>
<dbReference type="Gene3D" id="2.60.120.260">
    <property type="entry name" value="Galactose-binding domain-like"/>
    <property type="match status" value="5"/>
</dbReference>